<dbReference type="Gene3D" id="1.10.287.130">
    <property type="match status" value="1"/>
</dbReference>
<evidence type="ECO:0000256" key="1">
    <source>
        <dbReference type="ARBA" id="ARBA00000085"/>
    </source>
</evidence>
<organism evidence="8 9">
    <name type="scientific">Arcobacter nitrofigilis (strain ATCC 33309 / DSM 7299 / CCUG 15893 / LMG 7604 / NCTC 12251 / CI)</name>
    <name type="common">Campylobacter nitrofigilis</name>
    <dbReference type="NCBI Taxonomy" id="572480"/>
    <lineage>
        <taxon>Bacteria</taxon>
        <taxon>Pseudomonadati</taxon>
        <taxon>Campylobacterota</taxon>
        <taxon>Epsilonproteobacteria</taxon>
        <taxon>Campylobacterales</taxon>
        <taxon>Arcobacteraceae</taxon>
        <taxon>Arcobacter</taxon>
    </lineage>
</organism>
<comment type="catalytic activity">
    <reaction evidence="1">
        <text>ATP + protein L-histidine = ADP + protein N-phospho-L-histidine.</text>
        <dbReference type="EC" id="2.7.13.3"/>
    </reaction>
</comment>
<dbReference type="InterPro" id="IPR004358">
    <property type="entry name" value="Sig_transdc_His_kin-like_C"/>
</dbReference>
<evidence type="ECO:0000256" key="4">
    <source>
        <dbReference type="SAM" id="Phobius"/>
    </source>
</evidence>
<feature type="domain" description="PAS" evidence="6">
    <location>
        <begin position="374"/>
        <end position="418"/>
    </location>
</feature>
<feature type="transmembrane region" description="Helical" evidence="4">
    <location>
        <begin position="171"/>
        <end position="193"/>
    </location>
</feature>
<dbReference type="SMART" id="SM00091">
    <property type="entry name" value="PAS"/>
    <property type="match status" value="2"/>
</dbReference>
<evidence type="ECO:0000313" key="9">
    <source>
        <dbReference type="Proteomes" id="UP000000939"/>
    </source>
</evidence>
<dbReference type="InterPro" id="IPR001610">
    <property type="entry name" value="PAC"/>
</dbReference>
<dbReference type="RefSeq" id="WP_013134018.1">
    <property type="nucleotide sequence ID" value="NC_014166.1"/>
</dbReference>
<dbReference type="PROSITE" id="PS50112">
    <property type="entry name" value="PAS"/>
    <property type="match status" value="1"/>
</dbReference>
<dbReference type="STRING" id="572480.Arnit_0207"/>
<dbReference type="eggNOG" id="COG4191">
    <property type="taxonomic scope" value="Bacteria"/>
</dbReference>
<name>D5V4E0_ARCNC</name>
<dbReference type="OrthoDB" id="5342498at2"/>
<evidence type="ECO:0000259" key="7">
    <source>
        <dbReference type="PROSITE" id="PS50113"/>
    </source>
</evidence>
<dbReference type="Gene3D" id="3.30.450.20">
    <property type="entry name" value="PAS domain"/>
    <property type="match status" value="2"/>
</dbReference>
<dbReference type="KEGG" id="ant:Arnit_0207"/>
<keyword evidence="9" id="KW-1185">Reference proteome</keyword>
<gene>
    <name evidence="8" type="ordered locus">Arnit_0207</name>
</gene>
<dbReference type="InterPro" id="IPR005467">
    <property type="entry name" value="His_kinase_dom"/>
</dbReference>
<keyword evidence="3" id="KW-0597">Phosphoprotein</keyword>
<dbReference type="InterPro" id="IPR000700">
    <property type="entry name" value="PAS-assoc_C"/>
</dbReference>
<evidence type="ECO:0000259" key="5">
    <source>
        <dbReference type="PROSITE" id="PS50109"/>
    </source>
</evidence>
<dbReference type="PROSITE" id="PS50113">
    <property type="entry name" value="PAC"/>
    <property type="match status" value="1"/>
</dbReference>
<dbReference type="SUPFAM" id="SSF55785">
    <property type="entry name" value="PYP-like sensor domain (PAS domain)"/>
    <property type="match status" value="2"/>
</dbReference>
<accession>D5V4E0</accession>
<evidence type="ECO:0000313" key="8">
    <source>
        <dbReference type="EMBL" id="ADG91873.1"/>
    </source>
</evidence>
<keyword evidence="8" id="KW-0418">Kinase</keyword>
<evidence type="ECO:0000259" key="6">
    <source>
        <dbReference type="PROSITE" id="PS50112"/>
    </source>
</evidence>
<dbReference type="Pfam" id="PF13426">
    <property type="entry name" value="PAS_9"/>
    <property type="match status" value="2"/>
</dbReference>
<dbReference type="CDD" id="cd00130">
    <property type="entry name" value="PAS"/>
    <property type="match status" value="1"/>
</dbReference>
<dbReference type="InterPro" id="IPR000014">
    <property type="entry name" value="PAS"/>
</dbReference>
<dbReference type="InterPro" id="IPR036890">
    <property type="entry name" value="HATPase_C_sf"/>
</dbReference>
<dbReference type="PROSITE" id="PS50109">
    <property type="entry name" value="HIS_KIN"/>
    <property type="match status" value="1"/>
</dbReference>
<dbReference type="PANTHER" id="PTHR43065">
    <property type="entry name" value="SENSOR HISTIDINE KINASE"/>
    <property type="match status" value="1"/>
</dbReference>
<dbReference type="HOGENOM" id="CLU_370352_0_0_7"/>
<dbReference type="InterPro" id="IPR035965">
    <property type="entry name" value="PAS-like_dom_sf"/>
</dbReference>
<keyword evidence="4" id="KW-0472">Membrane</keyword>
<feature type="domain" description="Histidine kinase" evidence="5">
    <location>
        <begin position="524"/>
        <end position="745"/>
    </location>
</feature>
<keyword evidence="4" id="KW-1133">Transmembrane helix</keyword>
<keyword evidence="8" id="KW-0808">Transferase</keyword>
<dbReference type="InterPro" id="IPR003594">
    <property type="entry name" value="HATPase_dom"/>
</dbReference>
<dbReference type="EMBL" id="CP001999">
    <property type="protein sequence ID" value="ADG91873.1"/>
    <property type="molecule type" value="Genomic_DNA"/>
</dbReference>
<dbReference type="SMART" id="SM00086">
    <property type="entry name" value="PAC"/>
    <property type="match status" value="1"/>
</dbReference>
<dbReference type="InterPro" id="IPR036097">
    <property type="entry name" value="HisK_dim/P_sf"/>
</dbReference>
<dbReference type="Proteomes" id="UP000000939">
    <property type="component" value="Chromosome"/>
</dbReference>
<dbReference type="SUPFAM" id="SSF47384">
    <property type="entry name" value="Homodimeric domain of signal transducing histidine kinase"/>
    <property type="match status" value="1"/>
</dbReference>
<feature type="transmembrane region" description="Helical" evidence="4">
    <location>
        <begin position="12"/>
        <end position="32"/>
    </location>
</feature>
<dbReference type="Gene3D" id="6.10.340.10">
    <property type="match status" value="1"/>
</dbReference>
<dbReference type="SUPFAM" id="SSF55874">
    <property type="entry name" value="ATPase domain of HSP90 chaperone/DNA topoisomerase II/histidine kinase"/>
    <property type="match status" value="1"/>
</dbReference>
<dbReference type="EC" id="2.7.13.3" evidence="2"/>
<dbReference type="Gene3D" id="3.30.565.10">
    <property type="entry name" value="Histidine kinase-like ATPase, C-terminal domain"/>
    <property type="match status" value="1"/>
</dbReference>
<dbReference type="PANTHER" id="PTHR43065:SF42">
    <property type="entry name" value="TWO-COMPONENT SENSOR PPRA"/>
    <property type="match status" value="1"/>
</dbReference>
<proteinExistence type="predicted"/>
<dbReference type="InterPro" id="IPR003661">
    <property type="entry name" value="HisK_dim/P_dom"/>
</dbReference>
<protein>
    <recommendedName>
        <fullName evidence="2">histidine kinase</fullName>
        <ecNumber evidence="2">2.7.13.3</ecNumber>
    </recommendedName>
</protein>
<dbReference type="AlphaFoldDB" id="D5V4E0"/>
<dbReference type="CDD" id="cd00082">
    <property type="entry name" value="HisKA"/>
    <property type="match status" value="1"/>
</dbReference>
<keyword evidence="4" id="KW-0812">Transmembrane</keyword>
<evidence type="ECO:0000256" key="2">
    <source>
        <dbReference type="ARBA" id="ARBA00012438"/>
    </source>
</evidence>
<dbReference type="Pfam" id="PF02518">
    <property type="entry name" value="HATPase_c"/>
    <property type="match status" value="1"/>
</dbReference>
<reference evidence="8 9" key="1">
    <citation type="journal article" date="2010" name="Stand. Genomic Sci.">
        <title>Complete genome sequence of Arcobacter nitrofigilis type strain (CI).</title>
        <authorList>
            <person name="Pati A."/>
            <person name="Gronow S."/>
            <person name="Lapidus A."/>
            <person name="Copeland A."/>
            <person name="Glavina Del Rio T."/>
            <person name="Nolan M."/>
            <person name="Lucas S."/>
            <person name="Tice H."/>
            <person name="Cheng J.F."/>
            <person name="Han C."/>
            <person name="Chertkov O."/>
            <person name="Bruce D."/>
            <person name="Tapia R."/>
            <person name="Goodwin L."/>
            <person name="Pitluck S."/>
            <person name="Liolios K."/>
            <person name="Ivanova N."/>
            <person name="Mavromatis K."/>
            <person name="Chen A."/>
            <person name="Palaniappan K."/>
            <person name="Land M."/>
            <person name="Hauser L."/>
            <person name="Chang Y.J."/>
            <person name="Jeffries C.D."/>
            <person name="Detter J.C."/>
            <person name="Rohde M."/>
            <person name="Goker M."/>
            <person name="Bristow J."/>
            <person name="Eisen J.A."/>
            <person name="Markowitz V."/>
            <person name="Hugenholtz P."/>
            <person name="Klenk H.P."/>
            <person name="Kyrpides N.C."/>
        </authorList>
    </citation>
    <scope>NUCLEOTIDE SEQUENCE [LARGE SCALE GENOMIC DNA]</scope>
    <source>
        <strain evidence="9">ATCC 33309 / DSM 7299 / CCUG 15893 / LMG 7604 / NCTC 12251 / CI</strain>
    </source>
</reference>
<dbReference type="PRINTS" id="PR00344">
    <property type="entry name" value="BCTRLSENSOR"/>
</dbReference>
<sequence length="751" mass="86171" precursor="true">MKIREYSLLTKLGIIIITLVVSIMLINSAYNYQKTKSSILKEMKDDSKESILSLKSNISILLASYSPNEYEQIITNELKDKDIFAIVIKDYNLGKVLGKNVYISGKIKNKNSIIEDYDDKNEEQNRQLVNSFFSNSSNITDSSNNILGTVTIYLSDSTLNEELDTIIYDSVINTIFLSVLLILFLFISIKYYILKPISNIIDTINNDNTYGIPNKTIPYSKSTEINELSSSINKMILSIKDSRAILEKSQHRLEYLLDFSPISIRITKKIKDNKDYVIFANRAYSQLLQIDKDNVYGINPKNYYINKSAYENIEKELLAGNSIYNMTMEVKINNKQVWVLASYMNIEYDGENAVIGWFYDITKEKENEANLHKALELQTTIFDNSGYMMISTNKEGVIQQFNKEAERLLGYEAKEVVNIHTPILFHLKSEIKQRKIYLSKELNINITSSFEVLAAKTNLGLKNEHEWTVISKNGEHIPVLVTITTLRNKDNETYGYLSISQDISQRKLLESQSKLASMGEMIGNIAHQWRQPLSVISTIASGILIKNELVEEISPQIVYDMEKIMSQTNYLSQTIDDFRNFIKDTNQKEKISIVETIEKALTILRPSINNNHINLITNFKSDCEIEGFQNQIIQAFINIINNAKDAIKEKLKEDTEKLIFIETHKINNQLILVIKDNAGGIDDSIMHKVFEPYFTTKHKSIGTGIGLSMSHQIITEYHDASIEVFNSTYTYDKKQYIGAYFQITFNNFCDT</sequence>
<dbReference type="NCBIfam" id="TIGR00229">
    <property type="entry name" value="sensory_box"/>
    <property type="match status" value="1"/>
</dbReference>
<dbReference type="GO" id="GO:0000155">
    <property type="term" value="F:phosphorelay sensor kinase activity"/>
    <property type="evidence" value="ECO:0007669"/>
    <property type="project" value="InterPro"/>
</dbReference>
<dbReference type="SMART" id="SM00387">
    <property type="entry name" value="HATPase_c"/>
    <property type="match status" value="1"/>
</dbReference>
<dbReference type="eggNOG" id="COG5002">
    <property type="taxonomic scope" value="Bacteria"/>
</dbReference>
<evidence type="ECO:0000256" key="3">
    <source>
        <dbReference type="ARBA" id="ARBA00022553"/>
    </source>
</evidence>
<feature type="domain" description="PAC" evidence="7">
    <location>
        <begin position="463"/>
        <end position="515"/>
    </location>
</feature>